<dbReference type="SMART" id="SM00283">
    <property type="entry name" value="MA"/>
    <property type="match status" value="1"/>
</dbReference>
<feature type="transmembrane region" description="Helical" evidence="4">
    <location>
        <begin position="18"/>
        <end position="39"/>
    </location>
</feature>
<feature type="domain" description="Methyl-accepting transducer" evidence="5">
    <location>
        <begin position="172"/>
        <end position="388"/>
    </location>
</feature>
<evidence type="ECO:0000313" key="6">
    <source>
        <dbReference type="EMBL" id="RRC97790.1"/>
    </source>
</evidence>
<keyword evidence="4" id="KW-0812">Transmembrane</keyword>
<comment type="caution">
    <text evidence="6">The sequence shown here is derived from an EMBL/GenBank/DDBJ whole genome shotgun (WGS) entry which is preliminary data.</text>
</comment>
<evidence type="ECO:0000256" key="3">
    <source>
        <dbReference type="PROSITE-ProRule" id="PRU00284"/>
    </source>
</evidence>
<keyword evidence="4" id="KW-0472">Membrane</keyword>
<protein>
    <submittedName>
        <fullName evidence="6">Chemotaxis protein</fullName>
    </submittedName>
</protein>
<keyword evidence="4" id="KW-1133">Transmembrane helix</keyword>
<dbReference type="PANTHER" id="PTHR32089:SF112">
    <property type="entry name" value="LYSOZYME-LIKE PROTEIN-RELATED"/>
    <property type="match status" value="1"/>
</dbReference>
<gene>
    <name evidence="6" type="ORF">EHS89_16570</name>
</gene>
<evidence type="ECO:0000256" key="4">
    <source>
        <dbReference type="SAM" id="Phobius"/>
    </source>
</evidence>
<evidence type="ECO:0000313" key="7">
    <source>
        <dbReference type="Proteomes" id="UP000267535"/>
    </source>
</evidence>
<name>A0A3P1SLC4_9GAMM</name>
<dbReference type="GO" id="GO:0007165">
    <property type="term" value="P:signal transduction"/>
    <property type="evidence" value="ECO:0007669"/>
    <property type="project" value="UniProtKB-KW"/>
</dbReference>
<dbReference type="Pfam" id="PF13682">
    <property type="entry name" value="CZB"/>
    <property type="match status" value="1"/>
</dbReference>
<keyword evidence="2 3" id="KW-0807">Transducer</keyword>
<evidence type="ECO:0000256" key="2">
    <source>
        <dbReference type="ARBA" id="ARBA00023224"/>
    </source>
</evidence>
<dbReference type="InterPro" id="IPR025991">
    <property type="entry name" value="Chemoreceptor_zinc-bind_dom"/>
</dbReference>
<reference evidence="6 7" key="1">
    <citation type="submission" date="2018-11" db="EMBL/GenBank/DDBJ databases">
        <title>The draft genome sequence of Amphritea balenae JAMM 1525T.</title>
        <authorList>
            <person name="Fang Z."/>
            <person name="Zhang Y."/>
            <person name="Han X."/>
        </authorList>
    </citation>
    <scope>NUCLEOTIDE SEQUENCE [LARGE SCALE GENOMIC DNA]</scope>
    <source>
        <strain evidence="6 7">JAMM 1525</strain>
    </source>
</reference>
<dbReference type="AlphaFoldDB" id="A0A3P1SLC4"/>
<dbReference type="Gene3D" id="1.10.287.950">
    <property type="entry name" value="Methyl-accepting chemotaxis protein"/>
    <property type="match status" value="1"/>
</dbReference>
<dbReference type="OrthoDB" id="9808588at2"/>
<proteinExistence type="predicted"/>
<dbReference type="Proteomes" id="UP000267535">
    <property type="component" value="Unassembled WGS sequence"/>
</dbReference>
<dbReference type="PANTHER" id="PTHR32089">
    <property type="entry name" value="METHYL-ACCEPTING CHEMOTAXIS PROTEIN MCPB"/>
    <property type="match status" value="1"/>
</dbReference>
<sequence>MKTEQHVSAGSPFLSTRITMLCSTLILVALSQLILCALLGFFHPTLLLPTLLIIVLSIYIWIKSTPVIAALNKIHSTLRNANSGEYHQRITKVKKLGEAGKIAWELNELLDYIECYFKEVDACFSRTAEGKYDRPAQTIGMPGILQKSLNQINRSISIMGEGAEFISSNALQSELHSLNTRNLIANLKRNQQDLLQISDEMINIESIAAKNDEAAILSQQSVNDLTHLLDQVSNTINSVADVVLSMGEDSKRVQESLSTITDIADQTNLLALNASIEAARAGEHGRGFAIVADEVKALSNRTKGAAADITATINHFSNRVNDMAELTTASQQRSADLSELVTSFTDRFENFSMAAQQTLGYITRAKNRTFGTLAKVDHIIFKQNGYIALDHTNQHETETAAICTSHKQCRLGKWYYEGEGAKEFSQTSAYAQIESPHAQVHQSVQEAVRLSEEDWKNSTDVRQKIVSAMDNAEHESNKILQCIDDMMDEYDRKNPKHLTKVAPQ</sequence>
<dbReference type="PROSITE" id="PS50111">
    <property type="entry name" value="CHEMOTAXIS_TRANSDUC_2"/>
    <property type="match status" value="1"/>
</dbReference>
<dbReference type="InterPro" id="IPR004089">
    <property type="entry name" value="MCPsignal_dom"/>
</dbReference>
<dbReference type="GO" id="GO:0006935">
    <property type="term" value="P:chemotaxis"/>
    <property type="evidence" value="ECO:0007669"/>
    <property type="project" value="UniProtKB-ARBA"/>
</dbReference>
<feature type="transmembrane region" description="Helical" evidence="4">
    <location>
        <begin position="46"/>
        <end position="62"/>
    </location>
</feature>
<accession>A0A3P1SLC4</accession>
<organism evidence="6 7">
    <name type="scientific">Amphritea balenae</name>
    <dbReference type="NCBI Taxonomy" id="452629"/>
    <lineage>
        <taxon>Bacteria</taxon>
        <taxon>Pseudomonadati</taxon>
        <taxon>Pseudomonadota</taxon>
        <taxon>Gammaproteobacteria</taxon>
        <taxon>Oceanospirillales</taxon>
        <taxon>Oceanospirillaceae</taxon>
        <taxon>Amphritea</taxon>
    </lineage>
</organism>
<dbReference type="EMBL" id="RQXV01000010">
    <property type="protein sequence ID" value="RRC97790.1"/>
    <property type="molecule type" value="Genomic_DNA"/>
</dbReference>
<dbReference type="GO" id="GO:0016020">
    <property type="term" value="C:membrane"/>
    <property type="evidence" value="ECO:0007669"/>
    <property type="project" value="UniProtKB-SubCell"/>
</dbReference>
<evidence type="ECO:0000256" key="1">
    <source>
        <dbReference type="ARBA" id="ARBA00004370"/>
    </source>
</evidence>
<keyword evidence="7" id="KW-1185">Reference proteome</keyword>
<evidence type="ECO:0000259" key="5">
    <source>
        <dbReference type="PROSITE" id="PS50111"/>
    </source>
</evidence>
<dbReference type="Pfam" id="PF00015">
    <property type="entry name" value="MCPsignal"/>
    <property type="match status" value="1"/>
</dbReference>
<dbReference type="RefSeq" id="WP_124927286.1">
    <property type="nucleotide sequence ID" value="NZ_BMOH01000008.1"/>
</dbReference>
<dbReference type="Gene3D" id="1.20.120.30">
    <property type="entry name" value="Aspartate receptor, ligand-binding domain"/>
    <property type="match status" value="1"/>
</dbReference>
<comment type="subcellular location">
    <subcellularLocation>
        <location evidence="1">Membrane</location>
    </subcellularLocation>
</comment>
<dbReference type="SUPFAM" id="SSF58104">
    <property type="entry name" value="Methyl-accepting chemotaxis protein (MCP) signaling domain"/>
    <property type="match status" value="1"/>
</dbReference>